<dbReference type="Gene3D" id="3.30.40.10">
    <property type="entry name" value="Zinc/RING finger domain, C3HC4 (zinc finger)"/>
    <property type="match status" value="2"/>
</dbReference>
<dbReference type="GO" id="GO:0008270">
    <property type="term" value="F:zinc ion binding"/>
    <property type="evidence" value="ECO:0007669"/>
    <property type="project" value="UniProtKB-KW"/>
</dbReference>
<dbReference type="InterPro" id="IPR034732">
    <property type="entry name" value="EPHD"/>
</dbReference>
<dbReference type="InterPro" id="IPR019786">
    <property type="entry name" value="Zinc_finger_PHD-type_CS"/>
</dbReference>
<dbReference type="PROSITE" id="PS50016">
    <property type="entry name" value="ZF_PHD_2"/>
    <property type="match status" value="1"/>
</dbReference>
<keyword evidence="3" id="KW-0677">Repeat</keyword>
<keyword evidence="4 9" id="KW-0863">Zinc-finger</keyword>
<evidence type="ECO:0000256" key="2">
    <source>
        <dbReference type="ARBA" id="ARBA00022723"/>
    </source>
</evidence>
<dbReference type="Ensembl" id="ENSGACT00000031377.1">
    <property type="protein sequence ID" value="ENSGACP00000068981.1"/>
    <property type="gene ID" value="ENSGACG00000030277.1"/>
</dbReference>
<evidence type="ECO:0008006" key="15">
    <source>
        <dbReference type="Google" id="ProtNLM"/>
    </source>
</evidence>
<keyword evidence="8" id="KW-0539">Nucleus</keyword>
<dbReference type="InterPro" id="IPR001965">
    <property type="entry name" value="Znf_PHD"/>
</dbReference>
<dbReference type="InterPro" id="IPR019787">
    <property type="entry name" value="Znf_PHD-finger"/>
</dbReference>
<evidence type="ECO:0000256" key="8">
    <source>
        <dbReference type="ARBA" id="ARBA00023242"/>
    </source>
</evidence>
<reference evidence="13" key="2">
    <citation type="submission" date="2025-08" db="UniProtKB">
        <authorList>
            <consortium name="Ensembl"/>
        </authorList>
    </citation>
    <scope>IDENTIFICATION</scope>
</reference>
<accession>A0AAQ4S3M5</accession>
<proteinExistence type="predicted"/>
<evidence type="ECO:0000256" key="1">
    <source>
        <dbReference type="ARBA" id="ARBA00004123"/>
    </source>
</evidence>
<comment type="subcellular location">
    <subcellularLocation>
        <location evidence="1">Nucleus</location>
    </subcellularLocation>
</comment>
<evidence type="ECO:0000256" key="9">
    <source>
        <dbReference type="PROSITE-ProRule" id="PRU00146"/>
    </source>
</evidence>
<keyword evidence="14" id="KW-1185">Reference proteome</keyword>
<evidence type="ECO:0000313" key="14">
    <source>
        <dbReference type="Proteomes" id="UP000007635"/>
    </source>
</evidence>
<evidence type="ECO:0000256" key="4">
    <source>
        <dbReference type="ARBA" id="ARBA00022771"/>
    </source>
</evidence>
<evidence type="ECO:0000256" key="3">
    <source>
        <dbReference type="ARBA" id="ARBA00022737"/>
    </source>
</evidence>
<feature type="domain" description="PHD-type" evidence="11">
    <location>
        <begin position="243"/>
        <end position="295"/>
    </location>
</feature>
<protein>
    <recommendedName>
        <fullName evidence="15">PHD-type domain-containing protein</fullName>
    </recommendedName>
</protein>
<dbReference type="InterPro" id="IPR011011">
    <property type="entry name" value="Znf_FYVE_PHD"/>
</dbReference>
<dbReference type="GO" id="GO:0003713">
    <property type="term" value="F:transcription coactivator activity"/>
    <property type="evidence" value="ECO:0007669"/>
    <property type="project" value="TreeGrafter"/>
</dbReference>
<evidence type="ECO:0000259" key="12">
    <source>
        <dbReference type="PROSITE" id="PS51805"/>
    </source>
</evidence>
<dbReference type="PANTHER" id="PTHR45888:SF1">
    <property type="entry name" value="HISTONE-LYSINE N-METHYLTRANSFERASE 2C"/>
    <property type="match status" value="1"/>
</dbReference>
<dbReference type="Pfam" id="PF13771">
    <property type="entry name" value="zf-HC5HC2H"/>
    <property type="match status" value="1"/>
</dbReference>
<evidence type="ECO:0000259" key="11">
    <source>
        <dbReference type="PROSITE" id="PS50016"/>
    </source>
</evidence>
<dbReference type="InterPro" id="IPR013083">
    <property type="entry name" value="Znf_RING/FYVE/PHD"/>
</dbReference>
<evidence type="ECO:0000256" key="7">
    <source>
        <dbReference type="ARBA" id="ARBA00023163"/>
    </source>
</evidence>
<keyword evidence="6" id="KW-0805">Transcription regulation</keyword>
<dbReference type="GO" id="GO:0044666">
    <property type="term" value="C:MLL3/4 complex"/>
    <property type="evidence" value="ECO:0007669"/>
    <property type="project" value="TreeGrafter"/>
</dbReference>
<organism evidence="13 14">
    <name type="scientific">Gasterosteus aculeatus aculeatus</name>
    <name type="common">three-spined stickleback</name>
    <dbReference type="NCBI Taxonomy" id="481459"/>
    <lineage>
        <taxon>Eukaryota</taxon>
        <taxon>Metazoa</taxon>
        <taxon>Chordata</taxon>
        <taxon>Craniata</taxon>
        <taxon>Vertebrata</taxon>
        <taxon>Euteleostomi</taxon>
        <taxon>Actinopterygii</taxon>
        <taxon>Neopterygii</taxon>
        <taxon>Teleostei</taxon>
        <taxon>Neoteleostei</taxon>
        <taxon>Acanthomorphata</taxon>
        <taxon>Eupercaria</taxon>
        <taxon>Perciformes</taxon>
        <taxon>Cottioidei</taxon>
        <taxon>Gasterosteales</taxon>
        <taxon>Gasterosteidae</taxon>
        <taxon>Gasterosteus</taxon>
    </lineage>
</organism>
<evidence type="ECO:0000313" key="13">
    <source>
        <dbReference type="Ensembl" id="ENSGACP00000068981.1"/>
    </source>
</evidence>
<evidence type="ECO:0000256" key="10">
    <source>
        <dbReference type="SAM" id="MobiDB-lite"/>
    </source>
</evidence>
<dbReference type="PANTHER" id="PTHR45888">
    <property type="entry name" value="HL01030P-RELATED"/>
    <property type="match status" value="1"/>
</dbReference>
<evidence type="ECO:0000256" key="6">
    <source>
        <dbReference type="ARBA" id="ARBA00023015"/>
    </source>
</evidence>
<name>A0AAQ4S3M5_GASAC</name>
<feature type="compositionally biased region" description="Polar residues" evidence="10">
    <location>
        <begin position="33"/>
        <end position="49"/>
    </location>
</feature>
<dbReference type="SMART" id="SM00249">
    <property type="entry name" value="PHD"/>
    <property type="match status" value="2"/>
</dbReference>
<keyword evidence="2" id="KW-0479">Metal-binding</keyword>
<keyword evidence="7" id="KW-0804">Transcription</keyword>
<keyword evidence="5" id="KW-0862">Zinc</keyword>
<dbReference type="Pfam" id="PF00628">
    <property type="entry name" value="PHD"/>
    <property type="match status" value="1"/>
</dbReference>
<evidence type="ECO:0000256" key="5">
    <source>
        <dbReference type="ARBA" id="ARBA00022833"/>
    </source>
</evidence>
<reference evidence="13 14" key="1">
    <citation type="journal article" date="2021" name="G3 (Bethesda)">
        <title>Improved contiguity of the threespine stickleback genome using long-read sequencing.</title>
        <authorList>
            <person name="Nath S."/>
            <person name="Shaw D.E."/>
            <person name="White M.A."/>
        </authorList>
    </citation>
    <scope>NUCLEOTIDE SEQUENCE [LARGE SCALE GENOMIC DNA]</scope>
    <source>
        <strain evidence="13 14">Lake Benthic</strain>
    </source>
</reference>
<reference evidence="13" key="3">
    <citation type="submission" date="2025-09" db="UniProtKB">
        <authorList>
            <consortium name="Ensembl"/>
        </authorList>
    </citation>
    <scope>IDENTIFICATION</scope>
</reference>
<dbReference type="GO" id="GO:0045944">
    <property type="term" value="P:positive regulation of transcription by RNA polymerase II"/>
    <property type="evidence" value="ECO:0007669"/>
    <property type="project" value="TreeGrafter"/>
</dbReference>
<dbReference type="SUPFAM" id="SSF57903">
    <property type="entry name" value="FYVE/PHD zinc finger"/>
    <property type="match status" value="1"/>
</dbReference>
<dbReference type="GO" id="GO:0042800">
    <property type="term" value="F:histone H3K4 methyltransferase activity"/>
    <property type="evidence" value="ECO:0007669"/>
    <property type="project" value="TreeGrafter"/>
</dbReference>
<feature type="region of interest" description="Disordered" evidence="10">
    <location>
        <begin position="1"/>
        <end position="52"/>
    </location>
</feature>
<dbReference type="Proteomes" id="UP000007635">
    <property type="component" value="Chromosome XXI"/>
</dbReference>
<sequence length="315" mass="33554">MDTDRAGHTGPSPSSSPPVSPCPRLEDEDSLSPLFQLSEDSGGSPTPSLGHSKKRLKQCAFCYRGDEPPLGQGRLVVFGPTPGYIPLHILNRRASSDRDNDCHDHCYRGDHAPPMCSSSSPGQCEGESSLEFVEQLGPVGLPHDIDVQSLFDPTGQCCAHLQCAAWSEGVCRGEGQSLLYVDKAIDSGSTQVCTFCHRLGASLHCKEASCGRSFHFPCAAAAGVHHDWSRRHTLCTWHTQSVSSQCALCSSGGDISAMLMCCCCGNCYHGSCLDPPLAPSPLCRVGWQCPQCRVCQSCRAPDGDARTAESAAAVV</sequence>
<dbReference type="PROSITE" id="PS01359">
    <property type="entry name" value="ZF_PHD_1"/>
    <property type="match status" value="1"/>
</dbReference>
<feature type="domain" description="PHD-type" evidence="12">
    <location>
        <begin position="131"/>
        <end position="239"/>
    </location>
</feature>
<dbReference type="GeneTree" id="ENSGT00940000166821"/>
<dbReference type="AlphaFoldDB" id="A0AAQ4S3M5"/>
<dbReference type="PROSITE" id="PS51805">
    <property type="entry name" value="EPHD"/>
    <property type="match status" value="1"/>
</dbReference>
<dbReference type="CDD" id="cd15509">
    <property type="entry name" value="PHD1_KMT2C_like"/>
    <property type="match status" value="1"/>
</dbReference>